<keyword evidence="3" id="KW-1185">Reference proteome</keyword>
<evidence type="ECO:0000256" key="1">
    <source>
        <dbReference type="SAM" id="SignalP"/>
    </source>
</evidence>
<name>A0ABR4Q7T8_9CEST</name>
<evidence type="ECO:0008006" key="4">
    <source>
        <dbReference type="Google" id="ProtNLM"/>
    </source>
</evidence>
<keyword evidence="1" id="KW-0732">Signal</keyword>
<feature type="chain" id="PRO_5045048584" description="Secreted protein" evidence="1">
    <location>
        <begin position="23"/>
        <end position="97"/>
    </location>
</feature>
<feature type="signal peptide" evidence="1">
    <location>
        <begin position="1"/>
        <end position="22"/>
    </location>
</feature>
<reference evidence="2 3" key="1">
    <citation type="journal article" date="2022" name="Front. Cell. Infect. Microbiol.">
        <title>The Genomes of Two Strains of Taenia crassiceps the Animal Model for the Study of Human Cysticercosis.</title>
        <authorList>
            <person name="Bobes R.J."/>
            <person name="Estrada K."/>
            <person name="Rios-Valencia D.G."/>
            <person name="Calderon-Gallegos A."/>
            <person name="de la Torre P."/>
            <person name="Carrero J.C."/>
            <person name="Sanchez-Flores A."/>
            <person name="Laclette J.P."/>
        </authorList>
    </citation>
    <scope>NUCLEOTIDE SEQUENCE [LARGE SCALE GENOMIC DNA]</scope>
    <source>
        <strain evidence="2">WFUcys</strain>
    </source>
</reference>
<sequence>MVPFPTWFLAAASLALGSITSALTLEEALKDAPSCIFYDTAPYSLVSFSLLPPSPSLLSALVPLEEGALPWWKNPIDSFHAIVCETLYSSFKKKAVI</sequence>
<dbReference type="Proteomes" id="UP001651158">
    <property type="component" value="Unassembled WGS sequence"/>
</dbReference>
<protein>
    <recommendedName>
        <fullName evidence="4">Secreted protein</fullName>
    </recommendedName>
</protein>
<organism evidence="2 3">
    <name type="scientific">Taenia crassiceps</name>
    <dbReference type="NCBI Taxonomy" id="6207"/>
    <lineage>
        <taxon>Eukaryota</taxon>
        <taxon>Metazoa</taxon>
        <taxon>Spiralia</taxon>
        <taxon>Lophotrochozoa</taxon>
        <taxon>Platyhelminthes</taxon>
        <taxon>Cestoda</taxon>
        <taxon>Eucestoda</taxon>
        <taxon>Cyclophyllidea</taxon>
        <taxon>Taeniidae</taxon>
        <taxon>Taenia</taxon>
    </lineage>
</organism>
<dbReference type="EMBL" id="JAKROA010000007">
    <property type="protein sequence ID" value="KAL5105753.1"/>
    <property type="molecule type" value="Genomic_DNA"/>
</dbReference>
<gene>
    <name evidence="2" type="ORF">TcWFU_003973</name>
</gene>
<proteinExistence type="predicted"/>
<accession>A0ABR4Q7T8</accession>
<evidence type="ECO:0000313" key="3">
    <source>
        <dbReference type="Proteomes" id="UP001651158"/>
    </source>
</evidence>
<evidence type="ECO:0000313" key="2">
    <source>
        <dbReference type="EMBL" id="KAL5105753.1"/>
    </source>
</evidence>
<comment type="caution">
    <text evidence="2">The sequence shown here is derived from an EMBL/GenBank/DDBJ whole genome shotgun (WGS) entry which is preliminary data.</text>
</comment>